<keyword evidence="3" id="KW-1185">Reference proteome</keyword>
<comment type="caution">
    <text evidence="2">The sequence shown here is derived from an EMBL/GenBank/DDBJ whole genome shotgun (WGS) entry which is preliminary data.</text>
</comment>
<evidence type="ECO:0000313" key="3">
    <source>
        <dbReference type="Proteomes" id="UP000029443"/>
    </source>
</evidence>
<feature type="domain" description="pEK499-p136 HEPN" evidence="1">
    <location>
        <begin position="2"/>
        <end position="77"/>
    </location>
</feature>
<proteinExistence type="predicted"/>
<evidence type="ECO:0000313" key="2">
    <source>
        <dbReference type="EMBL" id="KGD62269.1"/>
    </source>
</evidence>
<protein>
    <recommendedName>
        <fullName evidence="1">pEK499-p136 HEPN domain-containing protein</fullName>
    </recommendedName>
</protein>
<gene>
    <name evidence="2" type="ORF">T9A_00560</name>
</gene>
<organism evidence="2 3">
    <name type="scientific">Alcanivorax jadensis T9</name>
    <dbReference type="NCBI Taxonomy" id="1177181"/>
    <lineage>
        <taxon>Bacteria</taxon>
        <taxon>Pseudomonadati</taxon>
        <taxon>Pseudomonadota</taxon>
        <taxon>Gammaproteobacteria</taxon>
        <taxon>Oceanospirillales</taxon>
        <taxon>Alcanivoracaceae</taxon>
        <taxon>Alcanivorax</taxon>
    </lineage>
</organism>
<dbReference type="Proteomes" id="UP000029443">
    <property type="component" value="Unassembled WGS sequence"/>
</dbReference>
<accession>A0ABR4WFB4</accession>
<dbReference type="Pfam" id="PF18736">
    <property type="entry name" value="pEK499_p136"/>
    <property type="match status" value="1"/>
</dbReference>
<dbReference type="EMBL" id="ARXU01000002">
    <property type="protein sequence ID" value="KGD62269.1"/>
    <property type="molecule type" value="Genomic_DNA"/>
</dbReference>
<dbReference type="InterPro" id="IPR041318">
    <property type="entry name" value="pEK499_p136"/>
</dbReference>
<name>A0ABR4WFB4_9GAMM</name>
<evidence type="ECO:0000259" key="1">
    <source>
        <dbReference type="Pfam" id="PF18736"/>
    </source>
</evidence>
<sequence length="124" mass="14390">MALYALLVVPREIISDEYSDEYEAINTFLRKEGDLHQTTYKNEDANDLSSIDFIRHVRNAIAHAKISFIDDVSIIFSDKREARRKGNVINVEEISFSLPLSKLADFLNLLRDVHLKYIQKHNLL</sequence>
<reference evidence="2 3" key="1">
    <citation type="submission" date="2012-09" db="EMBL/GenBank/DDBJ databases">
        <title>Genome Sequence of alkane-degrading Bacterium Alcanivorax jadensis T9.</title>
        <authorList>
            <person name="Lai Q."/>
            <person name="Shao Z."/>
        </authorList>
    </citation>
    <scope>NUCLEOTIDE SEQUENCE [LARGE SCALE GENOMIC DNA]</scope>
    <source>
        <strain evidence="2 3">T9</strain>
    </source>
</reference>